<sequence length="1348" mass="154034">MKYFSYVFSSYFNVWGRFESYSTVVKEFPHDHTDHLPIRTNHVPKILPIDSLNEENPFKISTEFSTDIITNTNEVEKTINRSWLDLTNRMKRILCTETFGDEEFFIRSPNYPFNYPAFTNCRFIVKRLGKSICGIIFTVLRFDVGPTGNRNSNDGTCSHDKVLIGNQVICGRLRRGAESFSRFTSSTFNLTFTSGNGFGSSGFLIKGKQTPFCLPDKPLSPPLQSSVPCDRLITEEEFNITSPSFPGLYPDDAECHYEVLQSNWNICGLLLTPTYFDVEGASYCMFDYVEVQGKRLCGNLTSKEEYYYMFETDKIDIRFRSDESVSKVGFNLKGKQISCNDLEYFQPIHSPLVATESLRESKAKDDFQNLEDIRYILSLLVKSGLPTDLINDSFSRDGKSITVDEENTTDYDFLSLVPNENESEVLEASQTRDRNNIQNVIQLEPVTDDNGDDYRDDDELNSPPVYFPIPNKFPRDSSSSLSQRDLLSSSTCDERHNEQVFIIQSVNYPNNYSNNLNCAYYIYRSSPDVCQVVNIAFTGENVITRFKSNAEVTDKGYLITVEQIDKECVNRGRKSQDLACDSVIRYDNFTIYSPGYPQWYPSNMWCTTTIFKSNPSIKSLEVFFQEFDLELSPQCEKDFLSIGSRRFCGRKSGNSYIFPFENDSIQLTLATNEDISSNGFRIYMKQVSDSISREPTSSPTVWRGVPFIIDFDVEPSPGCRRDYLQLGLRRLCGENYVNEIHNYHFSSDRFNVIFHSDPQESGKGFRIEVTQRSCLNTIDNNLQTPPPIITAPPPFTRPDPSKGIEFPTLVPPSRPYFPTNQRPYPNTGGSFPFKYDPNCMKNFKVIDNIKYRPATHPRPSKVIWPTTCTWCNKLYPYNYNYRYNYYNTYKRPSTSSVFIKPNQIYGHSSSQISKGRVPNVAGTYYYNNWQAQPQFYRVGYGRSISEKNKTFDNIPRDLSFSSDTSLQGTPQLSGNKILDFLNKNNNTIEKGSEIIENSFNLPSTAQYQFSSHNLPPQVYFPINEKPTDLLASGSSFLNGRLTPPSPAGPVMIVKELPPITKGNSDENFLLKLQNETPDFSQSVNLCNKSISLETFEMKSPGYPGPYYTNMNCYYLIYRNDISRCGLLLNIDMLDLPGSPSCVESYLSISGRRFCGSKENGVTVVVPFSPSSPIVIEFRSNTFYTGGGFSLKARQIPCNFTLSSGRNVFHSKNFENFADAVTSQSQRFETFVRPQSSKFVTEHDSISQNFLYDLNEDEKFLNSGFKPIHPSPISKKYVTVPWVGVRATKHPPYKAGLKLVGIVKRLKGRDRNIPLNSKSRSIKWNMPKREIKIHRLFRSNQEFSLNFIT</sequence>
<feature type="domain" description="CUB" evidence="4">
    <location>
        <begin position="229"/>
        <end position="337"/>
    </location>
</feature>
<dbReference type="CDD" id="cd00041">
    <property type="entry name" value="CUB"/>
    <property type="match status" value="4"/>
</dbReference>
<dbReference type="PANTHER" id="PTHR24255">
    <property type="entry name" value="COMPLEMENT COMPONENT 1, S SUBCOMPONENT-RELATED"/>
    <property type="match status" value="1"/>
</dbReference>
<dbReference type="GO" id="GO:0005615">
    <property type="term" value="C:extracellular space"/>
    <property type="evidence" value="ECO:0007669"/>
    <property type="project" value="TreeGrafter"/>
</dbReference>
<evidence type="ECO:0000256" key="2">
    <source>
        <dbReference type="PROSITE-ProRule" id="PRU00059"/>
    </source>
</evidence>
<feature type="domain" description="CUB" evidence="4">
    <location>
        <begin position="580"/>
        <end position="687"/>
    </location>
</feature>
<evidence type="ECO:0000256" key="1">
    <source>
        <dbReference type="ARBA" id="ARBA00023157"/>
    </source>
</evidence>
<comment type="caution">
    <text evidence="2">Lacks conserved residue(s) required for the propagation of feature annotation.</text>
</comment>
<comment type="caution">
    <text evidence="5">The sequence shown here is derived from an EMBL/GenBank/DDBJ whole genome shotgun (WGS) entry which is preliminary data.</text>
</comment>
<dbReference type="EMBL" id="SEYY01021862">
    <property type="protein sequence ID" value="KAB7495993.1"/>
    <property type="molecule type" value="Genomic_DNA"/>
</dbReference>
<feature type="compositionally biased region" description="Acidic residues" evidence="3">
    <location>
        <begin position="446"/>
        <end position="460"/>
    </location>
</feature>
<dbReference type="PROSITE" id="PS01180">
    <property type="entry name" value="CUB"/>
    <property type="match status" value="4"/>
</dbReference>
<feature type="region of interest" description="Disordered" evidence="3">
    <location>
        <begin position="442"/>
        <end position="461"/>
    </location>
</feature>
<dbReference type="PANTHER" id="PTHR24255:SF31">
    <property type="entry name" value="CUBILIN-LIKE PROTEIN"/>
    <property type="match status" value="1"/>
</dbReference>
<evidence type="ECO:0000313" key="5">
    <source>
        <dbReference type="EMBL" id="KAB7495993.1"/>
    </source>
</evidence>
<protein>
    <submittedName>
        <fullName evidence="5">Tolloid-like protein 1</fullName>
    </submittedName>
</protein>
<organism evidence="5 6">
    <name type="scientific">Armadillidium nasatum</name>
    <dbReference type="NCBI Taxonomy" id="96803"/>
    <lineage>
        <taxon>Eukaryota</taxon>
        <taxon>Metazoa</taxon>
        <taxon>Ecdysozoa</taxon>
        <taxon>Arthropoda</taxon>
        <taxon>Crustacea</taxon>
        <taxon>Multicrustacea</taxon>
        <taxon>Malacostraca</taxon>
        <taxon>Eumalacostraca</taxon>
        <taxon>Peracarida</taxon>
        <taxon>Isopoda</taxon>
        <taxon>Oniscidea</taxon>
        <taxon>Crinocheta</taxon>
        <taxon>Armadillidiidae</taxon>
        <taxon>Armadillidium</taxon>
    </lineage>
</organism>
<feature type="domain" description="CUB" evidence="4">
    <location>
        <begin position="1086"/>
        <end position="1195"/>
    </location>
</feature>
<feature type="domain" description="CUB" evidence="4">
    <location>
        <begin position="95"/>
        <end position="210"/>
    </location>
</feature>
<dbReference type="Pfam" id="PF00431">
    <property type="entry name" value="CUB"/>
    <property type="match status" value="3"/>
</dbReference>
<dbReference type="InterPro" id="IPR000859">
    <property type="entry name" value="CUB_dom"/>
</dbReference>
<dbReference type="SUPFAM" id="SSF49854">
    <property type="entry name" value="Spermadhesin, CUB domain"/>
    <property type="match status" value="6"/>
</dbReference>
<dbReference type="OrthoDB" id="6369184at2759"/>
<name>A0A5N5SPL2_9CRUS</name>
<keyword evidence="1" id="KW-1015">Disulfide bond</keyword>
<gene>
    <name evidence="5" type="primary">tll1</name>
    <name evidence="5" type="ORF">Anas_07411</name>
</gene>
<dbReference type="Proteomes" id="UP000326759">
    <property type="component" value="Unassembled WGS sequence"/>
</dbReference>
<evidence type="ECO:0000313" key="6">
    <source>
        <dbReference type="Proteomes" id="UP000326759"/>
    </source>
</evidence>
<reference evidence="5 6" key="1">
    <citation type="journal article" date="2019" name="PLoS Biol.">
        <title>Sex chromosomes control vertical transmission of feminizing Wolbachia symbionts in an isopod.</title>
        <authorList>
            <person name="Becking T."/>
            <person name="Chebbi M.A."/>
            <person name="Giraud I."/>
            <person name="Moumen B."/>
            <person name="Laverre T."/>
            <person name="Caubet Y."/>
            <person name="Peccoud J."/>
            <person name="Gilbert C."/>
            <person name="Cordaux R."/>
        </authorList>
    </citation>
    <scope>NUCLEOTIDE SEQUENCE [LARGE SCALE GENOMIC DNA]</scope>
    <source>
        <strain evidence="5">ANa2</strain>
        <tissue evidence="5">Whole body excluding digestive tract and cuticle</tissue>
    </source>
</reference>
<evidence type="ECO:0000256" key="3">
    <source>
        <dbReference type="SAM" id="MobiDB-lite"/>
    </source>
</evidence>
<accession>A0A5N5SPL2</accession>
<dbReference type="GO" id="GO:0004252">
    <property type="term" value="F:serine-type endopeptidase activity"/>
    <property type="evidence" value="ECO:0007669"/>
    <property type="project" value="TreeGrafter"/>
</dbReference>
<proteinExistence type="predicted"/>
<evidence type="ECO:0000259" key="4">
    <source>
        <dbReference type="PROSITE" id="PS01180"/>
    </source>
</evidence>
<dbReference type="SMART" id="SM00042">
    <property type="entry name" value="CUB"/>
    <property type="match status" value="3"/>
</dbReference>
<keyword evidence="6" id="KW-1185">Reference proteome</keyword>
<dbReference type="Gene3D" id="2.60.120.290">
    <property type="entry name" value="Spermadhesin, CUB domain"/>
    <property type="match status" value="5"/>
</dbReference>
<dbReference type="InterPro" id="IPR035914">
    <property type="entry name" value="Sperma_CUB_dom_sf"/>
</dbReference>